<name>A0ABU9QPK2_9BURK</name>
<proteinExistence type="predicted"/>
<feature type="transmembrane region" description="Helical" evidence="1">
    <location>
        <begin position="39"/>
        <end position="60"/>
    </location>
</feature>
<comment type="caution">
    <text evidence="2">The sequence shown here is derived from an EMBL/GenBank/DDBJ whole genome shotgun (WGS) entry which is preliminary data.</text>
</comment>
<organism evidence="2 3">
    <name type="scientific">Paraburkholderia sabiae</name>
    <dbReference type="NCBI Taxonomy" id="273251"/>
    <lineage>
        <taxon>Bacteria</taxon>
        <taxon>Pseudomonadati</taxon>
        <taxon>Pseudomonadota</taxon>
        <taxon>Betaproteobacteria</taxon>
        <taxon>Burkholderiales</taxon>
        <taxon>Burkholderiaceae</taxon>
        <taxon>Paraburkholderia</taxon>
    </lineage>
</organism>
<reference evidence="2 3" key="1">
    <citation type="submission" date="2024-01" db="EMBL/GenBank/DDBJ databases">
        <title>The diversity of rhizobia nodulating Mimosa spp. in eleven states of Brazil covering several biomes is determined by host plant, location, and edaphic factors.</title>
        <authorList>
            <person name="Rouws L."/>
            <person name="Barauna A."/>
            <person name="Beukes C."/>
            <person name="De Faria S.M."/>
            <person name="Gross E."/>
            <person name="Dos Reis Junior F.B."/>
            <person name="Simon M."/>
            <person name="Maluk M."/>
            <person name="Odee D.W."/>
            <person name="Kenicer G."/>
            <person name="Young J.P.W."/>
            <person name="Reis V.M."/>
            <person name="Zilli J."/>
            <person name="James E.K."/>
        </authorList>
    </citation>
    <scope>NUCLEOTIDE SEQUENCE [LARGE SCALE GENOMIC DNA]</scope>
    <source>
        <strain evidence="2 3">JPY77</strain>
    </source>
</reference>
<keyword evidence="3" id="KW-1185">Reference proteome</keyword>
<keyword evidence="1" id="KW-0812">Transmembrane</keyword>
<evidence type="ECO:0000313" key="2">
    <source>
        <dbReference type="EMBL" id="MEM5291402.1"/>
    </source>
</evidence>
<protein>
    <submittedName>
        <fullName evidence="2">Uncharacterized protein</fullName>
    </submittedName>
</protein>
<evidence type="ECO:0000256" key="1">
    <source>
        <dbReference type="SAM" id="Phobius"/>
    </source>
</evidence>
<dbReference type="Proteomes" id="UP001494588">
    <property type="component" value="Unassembled WGS sequence"/>
</dbReference>
<gene>
    <name evidence="2" type="ORF">V4C55_37355</name>
</gene>
<dbReference type="RefSeq" id="WP_201660674.1">
    <property type="nucleotide sequence ID" value="NZ_CAJHCS010000041.1"/>
</dbReference>
<accession>A0ABU9QPK2</accession>
<evidence type="ECO:0000313" key="3">
    <source>
        <dbReference type="Proteomes" id="UP001494588"/>
    </source>
</evidence>
<sequence length="116" mass="12555">MNPSFASWAGLLAAPLVVLGAQSLNYALVHVACAQRNTVALGIVSAVAFVFSVAAAWLAYRRWRRVSHSREPNASDDSIPAAHAAFFPLMAMLVAALSALVQLMMWFPQWLLSPCQ</sequence>
<keyword evidence="1" id="KW-0472">Membrane</keyword>
<keyword evidence="1" id="KW-1133">Transmembrane helix</keyword>
<feature type="transmembrane region" description="Helical" evidence="1">
    <location>
        <begin position="81"/>
        <end position="107"/>
    </location>
</feature>
<dbReference type="EMBL" id="JAZHGC010000050">
    <property type="protein sequence ID" value="MEM5291402.1"/>
    <property type="molecule type" value="Genomic_DNA"/>
</dbReference>